<dbReference type="InterPro" id="IPR027598">
    <property type="entry name" value="Amphi-Trp_dom"/>
</dbReference>
<feature type="region of interest" description="Disordered" evidence="1">
    <location>
        <begin position="67"/>
        <end position="176"/>
    </location>
</feature>
<evidence type="ECO:0000313" key="3">
    <source>
        <dbReference type="EMBL" id="PZM94948.1"/>
    </source>
</evidence>
<comment type="caution">
    <text evidence="3">The sequence shown here is derived from an EMBL/GenBank/DDBJ whole genome shotgun (WGS) entry which is preliminary data.</text>
</comment>
<organism evidence="3">
    <name type="scientific">Thermocrispum agreste</name>
    <dbReference type="NCBI Taxonomy" id="37925"/>
    <lineage>
        <taxon>Bacteria</taxon>
        <taxon>Bacillati</taxon>
        <taxon>Actinomycetota</taxon>
        <taxon>Actinomycetes</taxon>
        <taxon>Pseudonocardiales</taxon>
        <taxon>Pseudonocardiaceae</taxon>
        <taxon>Thermocrispum</taxon>
    </lineage>
</organism>
<evidence type="ECO:0000259" key="2">
    <source>
        <dbReference type="Pfam" id="PF20068"/>
    </source>
</evidence>
<evidence type="ECO:0000256" key="1">
    <source>
        <dbReference type="SAM" id="MobiDB-lite"/>
    </source>
</evidence>
<dbReference type="AlphaFoldDB" id="A0A2W4JA59"/>
<reference evidence="3" key="1">
    <citation type="submission" date="2018-05" db="EMBL/GenBank/DDBJ databases">
        <authorList>
            <person name="Lanie J.A."/>
            <person name="Ng W.-L."/>
            <person name="Kazmierczak K.M."/>
            <person name="Andrzejewski T.M."/>
            <person name="Davidsen T.M."/>
            <person name="Wayne K.J."/>
            <person name="Tettelin H."/>
            <person name="Glass J.I."/>
            <person name="Rusch D."/>
            <person name="Podicherti R."/>
            <person name="Tsui H.-C.T."/>
            <person name="Winkler M.E."/>
        </authorList>
    </citation>
    <scope>NUCLEOTIDE SEQUENCE</scope>
    <source>
        <strain evidence="3">ZC4RG45</strain>
    </source>
</reference>
<sequence>MELFEDARMVTRAELAAWLRQVADQVDRGQVFYGAAGMVTVADRVHCELEVERDGSELSFEIEFSWPAAQPEAEAAPGGAGSDDAGSDDEDEDDEDTDEAGGEADADDEEDADADEAQEPSSEGETKSAQPGAVPDSVEEALEKAAAAAPDSGSAPVGTGDSGTGTDSGFKGEVSV</sequence>
<dbReference type="Pfam" id="PF20068">
    <property type="entry name" value="Amphi-Trp"/>
    <property type="match status" value="1"/>
</dbReference>
<protein>
    <recommendedName>
        <fullName evidence="2">Amphi-Trp domain-containing protein</fullName>
    </recommendedName>
</protein>
<feature type="domain" description="Amphi-Trp" evidence="2">
    <location>
        <begin position="3"/>
        <end position="74"/>
    </location>
</feature>
<dbReference type="NCBIfam" id="TIGR04354">
    <property type="entry name" value="amphi-Trp"/>
    <property type="match status" value="1"/>
</dbReference>
<feature type="compositionally biased region" description="Low complexity" evidence="1">
    <location>
        <begin position="67"/>
        <end position="77"/>
    </location>
</feature>
<feature type="compositionally biased region" description="Acidic residues" evidence="1">
    <location>
        <begin position="85"/>
        <end position="118"/>
    </location>
</feature>
<gene>
    <name evidence="3" type="ORF">DIU77_13205</name>
</gene>
<name>A0A2W4JA59_9PSEU</name>
<proteinExistence type="predicted"/>
<accession>A0A2W4JA59</accession>
<dbReference type="EMBL" id="QGUI01000527">
    <property type="protein sequence ID" value="PZM94948.1"/>
    <property type="molecule type" value="Genomic_DNA"/>
</dbReference>